<organism evidence="1 2">
    <name type="scientific">Trichoderma lentiforme</name>
    <dbReference type="NCBI Taxonomy" id="1567552"/>
    <lineage>
        <taxon>Eukaryota</taxon>
        <taxon>Fungi</taxon>
        <taxon>Dikarya</taxon>
        <taxon>Ascomycota</taxon>
        <taxon>Pezizomycotina</taxon>
        <taxon>Sordariomycetes</taxon>
        <taxon>Hypocreomycetidae</taxon>
        <taxon>Hypocreales</taxon>
        <taxon>Hypocreaceae</taxon>
        <taxon>Trichoderma</taxon>
    </lineage>
</organism>
<dbReference type="AlphaFoldDB" id="A0A9P5CHL2"/>
<evidence type="ECO:0000313" key="1">
    <source>
        <dbReference type="EMBL" id="KAF3074642.1"/>
    </source>
</evidence>
<evidence type="ECO:0000313" key="2">
    <source>
        <dbReference type="Proteomes" id="UP000801864"/>
    </source>
</evidence>
<protein>
    <submittedName>
        <fullName evidence="1">Uncharacterized protein</fullName>
    </submittedName>
</protein>
<dbReference type="EMBL" id="QLNT01000004">
    <property type="protein sequence ID" value="KAF3074642.1"/>
    <property type="molecule type" value="Genomic_DNA"/>
</dbReference>
<sequence>MGSYSFLPESFWKHVMFWSPQCPRDVVQLQCLWLQKWNPGFVGTCASHAELPTLCYKHEKTTSMQVFSHANADGVSAAC</sequence>
<proteinExistence type="predicted"/>
<reference evidence="1 2" key="1">
    <citation type="submission" date="2018-06" db="EMBL/GenBank/DDBJ databases">
        <title>Genome analysis of cellulolytic fungus Trichoderma lentiforme CFAM-422.</title>
        <authorList>
            <person name="Steindorff A.S."/>
            <person name="Formighieri E.F."/>
            <person name="Midorikawa G.E.O."/>
            <person name="Tamietti M.S."/>
            <person name="Ramos E.Z."/>
            <person name="Silva A.S."/>
            <person name="Bon E.P.S."/>
            <person name="Mendes T.D."/>
            <person name="Damaso M.C.T."/>
            <person name="Favaro L.C.L."/>
        </authorList>
    </citation>
    <scope>NUCLEOTIDE SEQUENCE [LARGE SCALE GENOMIC DNA]</scope>
    <source>
        <strain evidence="1 2">CFAM-422</strain>
    </source>
</reference>
<comment type="caution">
    <text evidence="1">The sequence shown here is derived from an EMBL/GenBank/DDBJ whole genome shotgun (WGS) entry which is preliminary data.</text>
</comment>
<accession>A0A9P5CHL2</accession>
<name>A0A9P5CHL2_9HYPO</name>
<gene>
    <name evidence="1" type="ORF">CFAM422_002759</name>
</gene>
<dbReference type="Proteomes" id="UP000801864">
    <property type="component" value="Unassembled WGS sequence"/>
</dbReference>
<keyword evidence="2" id="KW-1185">Reference proteome</keyword>